<organism evidence="2 3">
    <name type="scientific">Amycolatopsis deserti</name>
    <dbReference type="NCBI Taxonomy" id="185696"/>
    <lineage>
        <taxon>Bacteria</taxon>
        <taxon>Bacillati</taxon>
        <taxon>Actinomycetota</taxon>
        <taxon>Actinomycetes</taxon>
        <taxon>Pseudonocardiales</taxon>
        <taxon>Pseudonocardiaceae</taxon>
        <taxon>Amycolatopsis</taxon>
    </lineage>
</organism>
<dbReference type="RefSeq" id="WP_191245501.1">
    <property type="nucleotide sequence ID" value="NZ_BNAU01000003.1"/>
</dbReference>
<protein>
    <submittedName>
        <fullName evidence="2">Glyoxalase</fullName>
    </submittedName>
</protein>
<comment type="caution">
    <text evidence="2">The sequence shown here is derived from an EMBL/GenBank/DDBJ whole genome shotgun (WGS) entry which is preliminary data.</text>
</comment>
<feature type="domain" description="Glyoxalase-like" evidence="1">
    <location>
        <begin position="10"/>
        <end position="118"/>
    </location>
</feature>
<dbReference type="PANTHER" id="PTHR35908">
    <property type="entry name" value="HYPOTHETICAL FUSION PROTEIN"/>
    <property type="match status" value="1"/>
</dbReference>
<dbReference type="CDD" id="cd06587">
    <property type="entry name" value="VOC"/>
    <property type="match status" value="1"/>
</dbReference>
<dbReference type="InterPro" id="IPR041581">
    <property type="entry name" value="Glyoxalase_6"/>
</dbReference>
<dbReference type="InterPro" id="IPR029068">
    <property type="entry name" value="Glyas_Bleomycin-R_OHBP_Dase"/>
</dbReference>
<keyword evidence="3" id="KW-1185">Reference proteome</keyword>
<reference evidence="3" key="1">
    <citation type="journal article" date="2019" name="Int. J. Syst. Evol. Microbiol.">
        <title>The Global Catalogue of Microorganisms (GCM) 10K type strain sequencing project: providing services to taxonomists for standard genome sequencing and annotation.</title>
        <authorList>
            <consortium name="The Broad Institute Genomics Platform"/>
            <consortium name="The Broad Institute Genome Sequencing Center for Infectious Disease"/>
            <person name="Wu L."/>
            <person name="Ma J."/>
        </authorList>
    </citation>
    <scope>NUCLEOTIDE SEQUENCE [LARGE SCALE GENOMIC DNA]</scope>
    <source>
        <strain evidence="3">CGMCC 4.7677</strain>
    </source>
</reference>
<name>A0ABQ3J1I3_9PSEU</name>
<evidence type="ECO:0000313" key="3">
    <source>
        <dbReference type="Proteomes" id="UP000605897"/>
    </source>
</evidence>
<sequence length="120" mass="13143">MSALTRLGAIVLDCPDPVALAGFYARLLDLPEPKADDDGSWVDLKDPSGVRISFQRVESYRAPEWPGQDVPQQLHLDLDVTDLEAAHEHAVSLGAELLDDAQRFRVYADPAGHPFCLCAC</sequence>
<accession>A0ABQ3J1I3</accession>
<dbReference type="Proteomes" id="UP000605897">
    <property type="component" value="Unassembled WGS sequence"/>
</dbReference>
<dbReference type="PANTHER" id="PTHR35908:SF1">
    <property type="entry name" value="CONSERVED PROTEIN"/>
    <property type="match status" value="1"/>
</dbReference>
<dbReference type="Pfam" id="PF18029">
    <property type="entry name" value="Glyoxalase_6"/>
    <property type="match status" value="1"/>
</dbReference>
<evidence type="ECO:0000313" key="2">
    <source>
        <dbReference type="EMBL" id="GHE98395.1"/>
    </source>
</evidence>
<dbReference type="Gene3D" id="3.10.180.10">
    <property type="entry name" value="2,3-Dihydroxybiphenyl 1,2-Dioxygenase, domain 1"/>
    <property type="match status" value="1"/>
</dbReference>
<gene>
    <name evidence="2" type="ORF">GCM10017786_34130</name>
</gene>
<proteinExistence type="predicted"/>
<evidence type="ECO:0000259" key="1">
    <source>
        <dbReference type="Pfam" id="PF18029"/>
    </source>
</evidence>
<dbReference type="EMBL" id="BNAU01000003">
    <property type="protein sequence ID" value="GHE98395.1"/>
    <property type="molecule type" value="Genomic_DNA"/>
</dbReference>
<dbReference type="SUPFAM" id="SSF54593">
    <property type="entry name" value="Glyoxalase/Bleomycin resistance protein/Dihydroxybiphenyl dioxygenase"/>
    <property type="match status" value="1"/>
</dbReference>